<organism evidence="2 3">
    <name type="scientific">Kroppenstedtia eburnea</name>
    <dbReference type="NCBI Taxonomy" id="714067"/>
    <lineage>
        <taxon>Bacteria</taxon>
        <taxon>Bacillati</taxon>
        <taxon>Bacillota</taxon>
        <taxon>Bacilli</taxon>
        <taxon>Bacillales</taxon>
        <taxon>Thermoactinomycetaceae</taxon>
        <taxon>Kroppenstedtia</taxon>
    </lineage>
</organism>
<dbReference type="Proteomes" id="UP000186795">
    <property type="component" value="Unassembled WGS sequence"/>
</dbReference>
<dbReference type="RefSeq" id="WP_076525057.1">
    <property type="nucleotide sequence ID" value="NZ_CP048103.1"/>
</dbReference>
<protein>
    <submittedName>
        <fullName evidence="2">Uncharacterized protein</fullName>
    </submittedName>
</protein>
<evidence type="ECO:0000313" key="3">
    <source>
        <dbReference type="Proteomes" id="UP000186795"/>
    </source>
</evidence>
<evidence type="ECO:0000313" key="2">
    <source>
        <dbReference type="EMBL" id="SIS85418.1"/>
    </source>
</evidence>
<keyword evidence="1" id="KW-0175">Coiled coil</keyword>
<evidence type="ECO:0000256" key="1">
    <source>
        <dbReference type="SAM" id="Coils"/>
    </source>
</evidence>
<feature type="coiled-coil region" evidence="1">
    <location>
        <begin position="165"/>
        <end position="192"/>
    </location>
</feature>
<dbReference type="AlphaFoldDB" id="A0A1N7MHE4"/>
<gene>
    <name evidence="2" type="ORF">SAMN05421790_10692</name>
</gene>
<reference evidence="3" key="1">
    <citation type="submission" date="2017-01" db="EMBL/GenBank/DDBJ databases">
        <authorList>
            <person name="Varghese N."/>
            <person name="Submissions S."/>
        </authorList>
    </citation>
    <scope>NUCLEOTIDE SEQUENCE [LARGE SCALE GENOMIC DNA]</scope>
    <source>
        <strain evidence="3">DSM 45196</strain>
    </source>
</reference>
<dbReference type="OrthoDB" id="9962074at2"/>
<name>A0A1N7MHE4_9BACL</name>
<dbReference type="EMBL" id="FTOD01000006">
    <property type="protein sequence ID" value="SIS85418.1"/>
    <property type="molecule type" value="Genomic_DNA"/>
</dbReference>
<keyword evidence="3" id="KW-1185">Reference proteome</keyword>
<sequence length="241" mass="27925">MFPKKWALTLLISLLFFLPACSIIEDFYPKIDKEEVTKELKGYLKSKYQKEFSITKIRRSCTGFGASCAHQVDADAYAKGEPEIKFSVNYDLETRKSEDAYHAGYWGKQAQDEWNNAVKHSFRVKPGMLEIRVSVNEELVKPDSFPYYREVLGSMIDMVYLDIDVNKCEDTRESWKREAQKLIKLKEHLSADEVTDGEMEYFGVTVDEVKDDDKGYSRSSCYSITLDQVSDVERTMEKIHP</sequence>
<accession>A0A1N7MHE4</accession>
<proteinExistence type="predicted"/>